<evidence type="ECO:0008006" key="4">
    <source>
        <dbReference type="Google" id="ProtNLM"/>
    </source>
</evidence>
<sequence>MAFSLFRLPRLLPLLATSLLAACGGGDDGPGEDPGPGGACVRDISGKLGSTTNWAPGDERCVYAVTGVVEVSGALTLAPGTVVRFGPNAGLLVTATGSLNAVGTPEAPITFTGTTATPGFWKGLAFKSNNPANVLEHVLISYAGSEDAFCCDFFYGPGGSVDARAGVVVGSQQDTVSQVRLTHTTVEKSGTMGLFAFNRARLPGFSQNIFRGNLGAPVTVSLSIVGALDSASIYSGNSPANPAANGDNVVHVLGAPVADSGATQTMRKLDVPYGISTGLPDTTISYTGALTIEPGTRLQFEAQSGLRIQGNGSLVARGTAADRIVFTGRTETPGYWKGLSFRSAGGNNVIAFAEVRNGGSDDFCCDYFTRDGDIIANISVGGAVDSSGLGRLQLTDTVISGSPAYGVYVFKSATFSESGNTYSGNAQGLGREI</sequence>
<comment type="caution">
    <text evidence="2">The sequence shown here is derived from an EMBL/GenBank/DDBJ whole genome shotgun (WGS) entry which is preliminary data.</text>
</comment>
<reference evidence="3" key="1">
    <citation type="submission" date="2018-09" db="EMBL/GenBank/DDBJ databases">
        <authorList>
            <person name="Livingstone P.G."/>
            <person name="Whitworth D.E."/>
        </authorList>
    </citation>
    <scope>NUCLEOTIDE SEQUENCE [LARGE SCALE GENOMIC DNA]</scope>
    <source>
        <strain evidence="3">CA040B</strain>
    </source>
</reference>
<dbReference type="RefSeq" id="WP_120623559.1">
    <property type="nucleotide sequence ID" value="NZ_RAWG01000006.1"/>
</dbReference>
<dbReference type="PROSITE" id="PS51257">
    <property type="entry name" value="PROKAR_LIPOPROTEIN"/>
    <property type="match status" value="1"/>
</dbReference>
<organism evidence="2 3">
    <name type="scientific">Corallococcus sicarius</name>
    <dbReference type="NCBI Taxonomy" id="2316726"/>
    <lineage>
        <taxon>Bacteria</taxon>
        <taxon>Pseudomonadati</taxon>
        <taxon>Myxococcota</taxon>
        <taxon>Myxococcia</taxon>
        <taxon>Myxococcales</taxon>
        <taxon>Cystobacterineae</taxon>
        <taxon>Myxococcaceae</taxon>
        <taxon>Corallococcus</taxon>
    </lineage>
</organism>
<evidence type="ECO:0000313" key="2">
    <source>
        <dbReference type="EMBL" id="RKH47798.1"/>
    </source>
</evidence>
<feature type="signal peptide" evidence="1">
    <location>
        <begin position="1"/>
        <end position="21"/>
    </location>
</feature>
<name>A0A3A8NUA2_9BACT</name>
<evidence type="ECO:0000313" key="3">
    <source>
        <dbReference type="Proteomes" id="UP000273405"/>
    </source>
</evidence>
<keyword evidence="3" id="KW-1185">Reference proteome</keyword>
<dbReference type="EMBL" id="RAWG01000006">
    <property type="protein sequence ID" value="RKH47798.1"/>
    <property type="molecule type" value="Genomic_DNA"/>
</dbReference>
<feature type="chain" id="PRO_5017181057" description="Lipoprotein" evidence="1">
    <location>
        <begin position="22"/>
        <end position="433"/>
    </location>
</feature>
<dbReference type="AlphaFoldDB" id="A0A3A8NUA2"/>
<gene>
    <name evidence="2" type="ORF">D7X12_01940</name>
</gene>
<evidence type="ECO:0000256" key="1">
    <source>
        <dbReference type="SAM" id="SignalP"/>
    </source>
</evidence>
<accession>A0A3A8NUA2</accession>
<proteinExistence type="predicted"/>
<keyword evidence="1" id="KW-0732">Signal</keyword>
<protein>
    <recommendedName>
        <fullName evidence="4">Lipoprotein</fullName>
    </recommendedName>
</protein>
<dbReference type="OrthoDB" id="5485398at2"/>
<dbReference type="Proteomes" id="UP000273405">
    <property type="component" value="Unassembled WGS sequence"/>
</dbReference>